<dbReference type="EMBL" id="JAZHXJ010000043">
    <property type="protein sequence ID" value="KAL1879375.1"/>
    <property type="molecule type" value="Genomic_DNA"/>
</dbReference>
<accession>A0ABR3XUN0</accession>
<evidence type="ECO:0000313" key="2">
    <source>
        <dbReference type="Proteomes" id="UP001586593"/>
    </source>
</evidence>
<dbReference type="Proteomes" id="UP001586593">
    <property type="component" value="Unassembled WGS sequence"/>
</dbReference>
<organism evidence="1 2">
    <name type="scientific">Phialemonium thermophilum</name>
    <dbReference type="NCBI Taxonomy" id="223376"/>
    <lineage>
        <taxon>Eukaryota</taxon>
        <taxon>Fungi</taxon>
        <taxon>Dikarya</taxon>
        <taxon>Ascomycota</taxon>
        <taxon>Pezizomycotina</taxon>
        <taxon>Sordariomycetes</taxon>
        <taxon>Sordariomycetidae</taxon>
        <taxon>Cephalothecales</taxon>
        <taxon>Cephalothecaceae</taxon>
        <taxon>Phialemonium</taxon>
    </lineage>
</organism>
<keyword evidence="2" id="KW-1185">Reference proteome</keyword>
<evidence type="ECO:0000313" key="1">
    <source>
        <dbReference type="EMBL" id="KAL1879375.1"/>
    </source>
</evidence>
<gene>
    <name evidence="1" type="ORF">VTK73DRAFT_7106</name>
</gene>
<protein>
    <recommendedName>
        <fullName evidence="3">Secreted protein</fullName>
    </recommendedName>
</protein>
<evidence type="ECO:0008006" key="3">
    <source>
        <dbReference type="Google" id="ProtNLM"/>
    </source>
</evidence>
<reference evidence="1 2" key="1">
    <citation type="journal article" date="2024" name="Commun. Biol.">
        <title>Comparative genomic analysis of thermophilic fungi reveals convergent evolutionary adaptations and gene losses.</title>
        <authorList>
            <person name="Steindorff A.S."/>
            <person name="Aguilar-Pontes M.V."/>
            <person name="Robinson A.J."/>
            <person name="Andreopoulos B."/>
            <person name="LaButti K."/>
            <person name="Kuo A."/>
            <person name="Mondo S."/>
            <person name="Riley R."/>
            <person name="Otillar R."/>
            <person name="Haridas S."/>
            <person name="Lipzen A."/>
            <person name="Grimwood J."/>
            <person name="Schmutz J."/>
            <person name="Clum A."/>
            <person name="Reid I.D."/>
            <person name="Moisan M.C."/>
            <person name="Butler G."/>
            <person name="Nguyen T.T.M."/>
            <person name="Dewar K."/>
            <person name="Conant G."/>
            <person name="Drula E."/>
            <person name="Henrissat B."/>
            <person name="Hansel C."/>
            <person name="Singer S."/>
            <person name="Hutchinson M.I."/>
            <person name="de Vries R.P."/>
            <person name="Natvig D.O."/>
            <person name="Powell A.J."/>
            <person name="Tsang A."/>
            <person name="Grigoriev I.V."/>
        </authorList>
    </citation>
    <scope>NUCLEOTIDE SEQUENCE [LARGE SCALE GENOMIC DNA]</scope>
    <source>
        <strain evidence="1 2">ATCC 24622</strain>
    </source>
</reference>
<sequence length="70" mass="8142">MTPRFLIRFAVLLASRRDLDDQGEGAVRCRDKLCSDIFIHLSGWYHPFHAYLLSDAHLFRSSPVLKLVIR</sequence>
<name>A0ABR3XUN0_9PEZI</name>
<comment type="caution">
    <text evidence="1">The sequence shown here is derived from an EMBL/GenBank/DDBJ whole genome shotgun (WGS) entry which is preliminary data.</text>
</comment>
<proteinExistence type="predicted"/>